<dbReference type="EMBL" id="NGFP01000247">
    <property type="protein sequence ID" value="OUC90886.1"/>
    <property type="molecule type" value="Genomic_DNA"/>
</dbReference>
<name>A0A243R8G9_9ACTN</name>
<feature type="compositionally biased region" description="Basic and acidic residues" evidence="1">
    <location>
        <begin position="1"/>
        <end position="18"/>
    </location>
</feature>
<keyword evidence="3" id="KW-1185">Reference proteome</keyword>
<comment type="caution">
    <text evidence="2">The sequence shown here is derived from an EMBL/GenBank/DDBJ whole genome shotgun (WGS) entry which is preliminary data.</text>
</comment>
<reference evidence="2 3" key="1">
    <citation type="submission" date="2017-05" db="EMBL/GenBank/DDBJ databases">
        <title>Biotechnological potential of actinobacteria isolated from South African environments.</title>
        <authorList>
            <person name="Le Roes-Hill M."/>
            <person name="Prins A."/>
            <person name="Durrell K.A."/>
        </authorList>
    </citation>
    <scope>NUCLEOTIDE SEQUENCE [LARGE SCALE GENOMIC DNA]</scope>
    <source>
        <strain evidence="2">M26</strain>
    </source>
</reference>
<dbReference type="Proteomes" id="UP000194761">
    <property type="component" value="Unassembled WGS sequence"/>
</dbReference>
<feature type="region of interest" description="Disordered" evidence="1">
    <location>
        <begin position="1"/>
        <end position="36"/>
    </location>
</feature>
<evidence type="ECO:0000256" key="1">
    <source>
        <dbReference type="SAM" id="MobiDB-lite"/>
    </source>
</evidence>
<evidence type="ECO:0000313" key="2">
    <source>
        <dbReference type="EMBL" id="OUC90886.1"/>
    </source>
</evidence>
<evidence type="ECO:0000313" key="3">
    <source>
        <dbReference type="Proteomes" id="UP000194761"/>
    </source>
</evidence>
<accession>A0A243R8G9</accession>
<gene>
    <name evidence="2" type="ORF">CA984_35780</name>
</gene>
<sequence length="84" mass="8930">MYAGEDLGRETASEHEGRTQPLPGSMPTGSAVSPDDIGGSPALIRISWCGDSIAGIMIRRFQFSYVISQVSSLYRLIGKNAASP</sequence>
<organism evidence="2 3">
    <name type="scientific">Streptosporangium minutum</name>
    <dbReference type="NCBI Taxonomy" id="569862"/>
    <lineage>
        <taxon>Bacteria</taxon>
        <taxon>Bacillati</taxon>
        <taxon>Actinomycetota</taxon>
        <taxon>Actinomycetes</taxon>
        <taxon>Streptosporangiales</taxon>
        <taxon>Streptosporangiaceae</taxon>
        <taxon>Streptosporangium</taxon>
    </lineage>
</organism>
<dbReference type="AlphaFoldDB" id="A0A243R8G9"/>
<protein>
    <submittedName>
        <fullName evidence="2">Uncharacterized protein</fullName>
    </submittedName>
</protein>
<proteinExistence type="predicted"/>